<keyword evidence="1" id="KW-0067">ATP-binding</keyword>
<dbReference type="Proteomes" id="UP001642409">
    <property type="component" value="Unassembled WGS sequence"/>
</dbReference>
<proteinExistence type="predicted"/>
<reference evidence="3" key="1">
    <citation type="submission" date="2023-06" db="EMBL/GenBank/DDBJ databases">
        <authorList>
            <person name="Kurt Z."/>
        </authorList>
    </citation>
    <scope>NUCLEOTIDE SEQUENCE</scope>
</reference>
<gene>
    <name evidence="3" type="ORF">HINF_LOCUS15096</name>
    <name evidence="4" type="ORF">HINF_LOCUS2009</name>
</gene>
<evidence type="ECO:0000313" key="3">
    <source>
        <dbReference type="EMBL" id="CAI9927451.1"/>
    </source>
</evidence>
<keyword evidence="1" id="KW-0418">Kinase</keyword>
<evidence type="ECO:0000313" key="4">
    <source>
        <dbReference type="EMBL" id="CAL5972646.1"/>
    </source>
</evidence>
<dbReference type="PROSITE" id="PS51455">
    <property type="entry name" value="PIPK"/>
    <property type="match status" value="1"/>
</dbReference>
<dbReference type="InterPro" id="IPR027484">
    <property type="entry name" value="PInositol-4-P-5-kinase_N"/>
</dbReference>
<organism evidence="3">
    <name type="scientific">Hexamita inflata</name>
    <dbReference type="NCBI Taxonomy" id="28002"/>
    <lineage>
        <taxon>Eukaryota</taxon>
        <taxon>Metamonada</taxon>
        <taxon>Diplomonadida</taxon>
        <taxon>Hexamitidae</taxon>
        <taxon>Hexamitinae</taxon>
        <taxon>Hexamita</taxon>
    </lineage>
</organism>
<dbReference type="InterPro" id="IPR002498">
    <property type="entry name" value="PInositol-4-P-4/5-kinase_core"/>
</dbReference>
<reference evidence="4 5" key="2">
    <citation type="submission" date="2024-07" db="EMBL/GenBank/DDBJ databases">
        <authorList>
            <person name="Akdeniz Z."/>
        </authorList>
    </citation>
    <scope>NUCLEOTIDE SEQUENCE [LARGE SCALE GENOMIC DNA]</scope>
</reference>
<accession>A0AA86NXF0</accession>
<dbReference type="CDD" id="cd00139">
    <property type="entry name" value="PIPKc"/>
    <property type="match status" value="1"/>
</dbReference>
<dbReference type="GO" id="GO:0016308">
    <property type="term" value="F:1-phosphatidylinositol-4-phosphate 5-kinase activity"/>
    <property type="evidence" value="ECO:0007669"/>
    <property type="project" value="TreeGrafter"/>
</dbReference>
<dbReference type="EMBL" id="CATOUU010000380">
    <property type="protein sequence ID" value="CAI9927451.1"/>
    <property type="molecule type" value="Genomic_DNA"/>
</dbReference>
<comment type="caution">
    <text evidence="3">The sequence shown here is derived from an EMBL/GenBank/DDBJ whole genome shotgun (WGS) entry which is preliminary data.</text>
</comment>
<protein>
    <submittedName>
        <fullName evidence="3">Putative</fullName>
    </submittedName>
</protein>
<dbReference type="PANTHER" id="PTHR23086:SF8">
    <property type="entry name" value="PHOSPHATIDYLINOSITOL 5-PHOSPHATE 4-KINASE, ISOFORM A"/>
    <property type="match status" value="1"/>
</dbReference>
<keyword evidence="1" id="KW-0808">Transferase</keyword>
<dbReference type="GO" id="GO:0005524">
    <property type="term" value="F:ATP binding"/>
    <property type="evidence" value="ECO:0007669"/>
    <property type="project" value="UniProtKB-UniRule"/>
</dbReference>
<evidence type="ECO:0000256" key="1">
    <source>
        <dbReference type="PROSITE-ProRule" id="PRU00781"/>
    </source>
</evidence>
<dbReference type="Pfam" id="PF01504">
    <property type="entry name" value="PIP5K"/>
    <property type="match status" value="1"/>
</dbReference>
<feature type="domain" description="PIPK" evidence="2">
    <location>
        <begin position="4"/>
        <end position="363"/>
    </location>
</feature>
<sequence>MGQAIEMYSPIYNQFRYIQMIIAQIDNINKLKSPSKEKDLSHPAPTSLLNLNTAFDPMSNEVVRPPPVTLYYNECFARIRATSSVSADLKAEFVNAKAPGYLPSPGRSPTFFMSSQTAKYLVKELKPSEVPLFLGFVQDYATYLETHPDSLLIRYLLFFKIDQTSFIIMPNAFAPPAVGLSAIPPAQLHPRLKYDLKGSTVHRTSKGDAILKDNNCNRLFVFDQKTRATVVNNLKLDSLFLKQHGFLDYSLLVGVTSSLKRYGRFEQEHKLTSKSLNAIMVNSLVEQDLQLIQKEVTEQKIHAFLTTNSELCYLQIIDFFTTFSAKKQMSKFFKSILYPADQISTQHPDFYCERFQRFMNDIFVCETDM</sequence>
<dbReference type="Gene3D" id="3.30.810.10">
    <property type="entry name" value="2-Layer Sandwich"/>
    <property type="match status" value="1"/>
</dbReference>
<dbReference type="EMBL" id="CAXDID020000003">
    <property type="protein sequence ID" value="CAL5972646.1"/>
    <property type="molecule type" value="Genomic_DNA"/>
</dbReference>
<keyword evidence="1" id="KW-0547">Nucleotide-binding</keyword>
<evidence type="ECO:0000313" key="5">
    <source>
        <dbReference type="Proteomes" id="UP001642409"/>
    </source>
</evidence>
<dbReference type="Gene3D" id="3.30.800.10">
    <property type="entry name" value="Phosphatidylinositol Phosphate Kinase II Beta"/>
    <property type="match status" value="1"/>
</dbReference>
<dbReference type="AlphaFoldDB" id="A0AA86NXF0"/>
<keyword evidence="5" id="KW-1185">Reference proteome</keyword>
<evidence type="ECO:0000259" key="2">
    <source>
        <dbReference type="PROSITE" id="PS51455"/>
    </source>
</evidence>
<dbReference type="GO" id="GO:0005886">
    <property type="term" value="C:plasma membrane"/>
    <property type="evidence" value="ECO:0007669"/>
    <property type="project" value="TreeGrafter"/>
</dbReference>
<dbReference type="InterPro" id="IPR023610">
    <property type="entry name" value="PInositol-4/5-P-5/4-kinase"/>
</dbReference>
<dbReference type="SMART" id="SM00330">
    <property type="entry name" value="PIPKc"/>
    <property type="match status" value="1"/>
</dbReference>
<dbReference type="InterPro" id="IPR027483">
    <property type="entry name" value="PInositol-4-P-4/5-kinase_C_sf"/>
</dbReference>
<name>A0AA86NXF0_9EUKA</name>
<dbReference type="GO" id="GO:0046854">
    <property type="term" value="P:phosphatidylinositol phosphate biosynthetic process"/>
    <property type="evidence" value="ECO:0007669"/>
    <property type="project" value="TreeGrafter"/>
</dbReference>
<dbReference type="SUPFAM" id="SSF56104">
    <property type="entry name" value="SAICAR synthase-like"/>
    <property type="match status" value="1"/>
</dbReference>
<dbReference type="PANTHER" id="PTHR23086">
    <property type="entry name" value="PHOSPHATIDYLINOSITOL-4-PHOSPHATE 5-KINASE"/>
    <property type="match status" value="1"/>
</dbReference>